<proteinExistence type="predicted"/>
<dbReference type="Proteomes" id="UP000078397">
    <property type="component" value="Unassembled WGS sequence"/>
</dbReference>
<accession>A0A179FWW1</accession>
<keyword evidence="2" id="KW-1185">Reference proteome</keyword>
<comment type="caution">
    <text evidence="1">The sequence shown here is derived from an EMBL/GenBank/DDBJ whole genome shotgun (WGS) entry which is preliminary data.</text>
</comment>
<dbReference type="AlphaFoldDB" id="A0A179FWW1"/>
<dbReference type="RefSeq" id="XP_018146703.1">
    <property type="nucleotide sequence ID" value="XM_018291091.1"/>
</dbReference>
<reference evidence="1 2" key="1">
    <citation type="journal article" date="2016" name="PLoS Pathog.">
        <title>Biosynthesis of antibiotic leucinostatins in bio-control fungus Purpureocillium lilacinum and their inhibition on phytophthora revealed by genome mining.</title>
        <authorList>
            <person name="Wang G."/>
            <person name="Liu Z."/>
            <person name="Lin R."/>
            <person name="Li E."/>
            <person name="Mao Z."/>
            <person name="Ling J."/>
            <person name="Yang Y."/>
            <person name="Yin W.B."/>
            <person name="Xie B."/>
        </authorList>
    </citation>
    <scope>NUCLEOTIDE SEQUENCE [LARGE SCALE GENOMIC DNA]</scope>
    <source>
        <strain evidence="1">170</strain>
    </source>
</reference>
<evidence type="ECO:0000313" key="2">
    <source>
        <dbReference type="Proteomes" id="UP000078397"/>
    </source>
</evidence>
<sequence length="302" mass="35305">MHQDHNIPWNLLASHLKFVHHEYTKSPPTTNLYPRDKPTQGKELNYFVEALCRTVQQFSQTERAKYPAKFPNLGTWDESKKALASSYRSDATQDASQGDRSHEDTAALIEKISTEPEYADEIIALFQSDNMEPLLALANQHPHEISRSHNESPGRAYVPCGWLQLARHSLRFYLLLNVIEAMPEARDSGNYRHLPPYTTVLHELVSHALEWDWAEHRSFLLDPKHGHQVKMNNELNAADVFKDYDKLQDYLSDCFRTVYKYHMLATECGLGWMWKDFVKKTVHHLWEFKTENQYEVDDWGFV</sequence>
<dbReference type="GeneID" id="28855085"/>
<gene>
    <name evidence="1" type="ORF">VFPPC_13314</name>
</gene>
<name>A0A179FWW1_METCM</name>
<dbReference type="KEGG" id="pchm:VFPPC_13314"/>
<organism evidence="1 2">
    <name type="scientific">Pochonia chlamydosporia 170</name>
    <dbReference type="NCBI Taxonomy" id="1380566"/>
    <lineage>
        <taxon>Eukaryota</taxon>
        <taxon>Fungi</taxon>
        <taxon>Dikarya</taxon>
        <taxon>Ascomycota</taxon>
        <taxon>Pezizomycotina</taxon>
        <taxon>Sordariomycetes</taxon>
        <taxon>Hypocreomycetidae</taxon>
        <taxon>Hypocreales</taxon>
        <taxon>Clavicipitaceae</taxon>
        <taxon>Pochonia</taxon>
    </lineage>
</organism>
<evidence type="ECO:0000313" key="1">
    <source>
        <dbReference type="EMBL" id="OAQ70166.1"/>
    </source>
</evidence>
<protein>
    <submittedName>
        <fullName evidence="1">Uncharacterized protein</fullName>
    </submittedName>
</protein>
<dbReference type="EMBL" id="LSBJ02000002">
    <property type="protein sequence ID" value="OAQ70166.1"/>
    <property type="molecule type" value="Genomic_DNA"/>
</dbReference>
<dbReference type="OrthoDB" id="3204049at2759"/>